<evidence type="ECO:0000313" key="3">
    <source>
        <dbReference type="Proteomes" id="UP000028990"/>
    </source>
</evidence>
<evidence type="ECO:0000313" key="2">
    <source>
        <dbReference type="EMBL" id="KFO18379.1"/>
    </source>
</evidence>
<dbReference type="EMBL" id="KN125438">
    <property type="protein sequence ID" value="KFO18379.1"/>
    <property type="molecule type" value="Genomic_DNA"/>
</dbReference>
<dbReference type="AlphaFoldDB" id="A0A091CIU0"/>
<evidence type="ECO:0000256" key="1">
    <source>
        <dbReference type="SAM" id="MobiDB-lite"/>
    </source>
</evidence>
<protein>
    <submittedName>
        <fullName evidence="2">ELL-associated factor 1</fullName>
    </submittedName>
</protein>
<feature type="compositionally biased region" description="Low complexity" evidence="1">
    <location>
        <begin position="66"/>
        <end position="75"/>
    </location>
</feature>
<dbReference type="Proteomes" id="UP000028990">
    <property type="component" value="Unassembled WGS sequence"/>
</dbReference>
<sequence length="75" mass="8230">MEQQPTWPPQLSQPPPPPPPMPFQAPTKPPVGPKTSPLKDNPLSEPQMDDIKREQRAEVDIIEKMSSSSGSSSLD</sequence>
<proteinExistence type="predicted"/>
<keyword evidence="3" id="KW-1185">Reference proteome</keyword>
<name>A0A091CIU0_FUKDA</name>
<reference evidence="2 3" key="1">
    <citation type="submission" date="2013-11" db="EMBL/GenBank/DDBJ databases">
        <title>The Damaraland mole rat (Fukomys damarensis) genome and evolution of African mole rats.</title>
        <authorList>
            <person name="Gladyshev V.N."/>
            <person name="Fang X."/>
        </authorList>
    </citation>
    <scope>NUCLEOTIDE SEQUENCE [LARGE SCALE GENOMIC DNA]</scope>
    <source>
        <tissue evidence="2">Liver</tissue>
    </source>
</reference>
<accession>A0A091CIU0</accession>
<organism evidence="2 3">
    <name type="scientific">Fukomys damarensis</name>
    <name type="common">Damaraland mole rat</name>
    <name type="synonym">Cryptomys damarensis</name>
    <dbReference type="NCBI Taxonomy" id="885580"/>
    <lineage>
        <taxon>Eukaryota</taxon>
        <taxon>Metazoa</taxon>
        <taxon>Chordata</taxon>
        <taxon>Craniata</taxon>
        <taxon>Vertebrata</taxon>
        <taxon>Euteleostomi</taxon>
        <taxon>Mammalia</taxon>
        <taxon>Eutheria</taxon>
        <taxon>Euarchontoglires</taxon>
        <taxon>Glires</taxon>
        <taxon>Rodentia</taxon>
        <taxon>Hystricomorpha</taxon>
        <taxon>Bathyergidae</taxon>
        <taxon>Fukomys</taxon>
    </lineage>
</organism>
<feature type="compositionally biased region" description="Pro residues" evidence="1">
    <location>
        <begin position="1"/>
        <end position="32"/>
    </location>
</feature>
<gene>
    <name evidence="2" type="ORF">H920_20316</name>
</gene>
<feature type="compositionally biased region" description="Basic and acidic residues" evidence="1">
    <location>
        <begin position="49"/>
        <end position="63"/>
    </location>
</feature>
<feature type="region of interest" description="Disordered" evidence="1">
    <location>
        <begin position="1"/>
        <end position="75"/>
    </location>
</feature>